<keyword evidence="3" id="KW-1185">Reference proteome</keyword>
<gene>
    <name evidence="2" type="ORF">DPMN_012711</name>
</gene>
<protein>
    <submittedName>
        <fullName evidence="2">Uncharacterized protein</fullName>
    </submittedName>
</protein>
<sequence length="51" mass="6200">MEDLEKKDDDFNLESGDHRNRYTTRYRGGSRGHWRGNHYISDNRSKKRSEQ</sequence>
<feature type="compositionally biased region" description="Basic and acidic residues" evidence="1">
    <location>
        <begin position="41"/>
        <end position="51"/>
    </location>
</feature>
<name>A0A9D4N8J0_DREPO</name>
<reference evidence="2" key="1">
    <citation type="journal article" date="2019" name="bioRxiv">
        <title>The Genome of the Zebra Mussel, Dreissena polymorpha: A Resource for Invasive Species Research.</title>
        <authorList>
            <person name="McCartney M.A."/>
            <person name="Auch B."/>
            <person name="Kono T."/>
            <person name="Mallez S."/>
            <person name="Zhang Y."/>
            <person name="Obille A."/>
            <person name="Becker A."/>
            <person name="Abrahante J.E."/>
            <person name="Garbe J."/>
            <person name="Badalamenti J.P."/>
            <person name="Herman A."/>
            <person name="Mangelson H."/>
            <person name="Liachko I."/>
            <person name="Sullivan S."/>
            <person name="Sone E.D."/>
            <person name="Koren S."/>
            <person name="Silverstein K.A.T."/>
            <person name="Beckman K.B."/>
            <person name="Gohl D.M."/>
        </authorList>
    </citation>
    <scope>NUCLEOTIDE SEQUENCE</scope>
    <source>
        <strain evidence="2">Duluth1</strain>
        <tissue evidence="2">Whole animal</tissue>
    </source>
</reference>
<dbReference type="EMBL" id="JAIWYP010000001">
    <property type="protein sequence ID" value="KAH3888672.1"/>
    <property type="molecule type" value="Genomic_DNA"/>
</dbReference>
<comment type="caution">
    <text evidence="2">The sequence shown here is derived from an EMBL/GenBank/DDBJ whole genome shotgun (WGS) entry which is preliminary data.</text>
</comment>
<proteinExistence type="predicted"/>
<reference evidence="2" key="2">
    <citation type="submission" date="2020-11" db="EMBL/GenBank/DDBJ databases">
        <authorList>
            <person name="McCartney M.A."/>
            <person name="Auch B."/>
            <person name="Kono T."/>
            <person name="Mallez S."/>
            <person name="Becker A."/>
            <person name="Gohl D.M."/>
            <person name="Silverstein K.A.T."/>
            <person name="Koren S."/>
            <person name="Bechman K.B."/>
            <person name="Herman A."/>
            <person name="Abrahante J.E."/>
            <person name="Garbe J."/>
        </authorList>
    </citation>
    <scope>NUCLEOTIDE SEQUENCE</scope>
    <source>
        <strain evidence="2">Duluth1</strain>
        <tissue evidence="2">Whole animal</tissue>
    </source>
</reference>
<evidence type="ECO:0000313" key="2">
    <source>
        <dbReference type="EMBL" id="KAH3888672.1"/>
    </source>
</evidence>
<feature type="compositionally biased region" description="Basic and acidic residues" evidence="1">
    <location>
        <begin position="1"/>
        <end position="20"/>
    </location>
</feature>
<dbReference type="AlphaFoldDB" id="A0A9D4N8J0"/>
<accession>A0A9D4N8J0</accession>
<feature type="compositionally biased region" description="Basic residues" evidence="1">
    <location>
        <begin position="21"/>
        <end position="36"/>
    </location>
</feature>
<evidence type="ECO:0000256" key="1">
    <source>
        <dbReference type="SAM" id="MobiDB-lite"/>
    </source>
</evidence>
<feature type="region of interest" description="Disordered" evidence="1">
    <location>
        <begin position="1"/>
        <end position="51"/>
    </location>
</feature>
<dbReference type="Proteomes" id="UP000828390">
    <property type="component" value="Unassembled WGS sequence"/>
</dbReference>
<organism evidence="2 3">
    <name type="scientific">Dreissena polymorpha</name>
    <name type="common">Zebra mussel</name>
    <name type="synonym">Mytilus polymorpha</name>
    <dbReference type="NCBI Taxonomy" id="45954"/>
    <lineage>
        <taxon>Eukaryota</taxon>
        <taxon>Metazoa</taxon>
        <taxon>Spiralia</taxon>
        <taxon>Lophotrochozoa</taxon>
        <taxon>Mollusca</taxon>
        <taxon>Bivalvia</taxon>
        <taxon>Autobranchia</taxon>
        <taxon>Heteroconchia</taxon>
        <taxon>Euheterodonta</taxon>
        <taxon>Imparidentia</taxon>
        <taxon>Neoheterodontei</taxon>
        <taxon>Myida</taxon>
        <taxon>Dreissenoidea</taxon>
        <taxon>Dreissenidae</taxon>
        <taxon>Dreissena</taxon>
    </lineage>
</organism>
<evidence type="ECO:0000313" key="3">
    <source>
        <dbReference type="Proteomes" id="UP000828390"/>
    </source>
</evidence>